<proteinExistence type="evidence at transcript level"/>
<keyword evidence="3" id="KW-0847">Vitamin C</keyword>
<dbReference type="InterPro" id="IPR005123">
    <property type="entry name" value="Oxoglu/Fe-dep_dioxygenase_dom"/>
</dbReference>
<evidence type="ECO:0000256" key="4">
    <source>
        <dbReference type="ARBA" id="ARBA00022964"/>
    </source>
</evidence>
<dbReference type="EMBL" id="IACT01001430">
    <property type="protein sequence ID" value="LAC20782.1"/>
    <property type="molecule type" value="mRNA"/>
</dbReference>
<dbReference type="GO" id="GO:0031418">
    <property type="term" value="F:L-ascorbic acid binding"/>
    <property type="evidence" value="ECO:0007669"/>
    <property type="project" value="UniProtKB-KW"/>
</dbReference>
<evidence type="ECO:0000256" key="1">
    <source>
        <dbReference type="ARBA" id="ARBA00001961"/>
    </source>
</evidence>
<dbReference type="PANTHER" id="PTHR12907">
    <property type="entry name" value="EGL NINE HOMOLOG-RELATED"/>
    <property type="match status" value="1"/>
</dbReference>
<accession>A0A6A7FRT7</accession>
<comment type="cofactor">
    <cofactor evidence="1">
        <name>L-ascorbate</name>
        <dbReference type="ChEBI" id="CHEBI:38290"/>
    </cofactor>
</comment>
<dbReference type="InterPro" id="IPR044862">
    <property type="entry name" value="Pro_4_hyd_alph_FE2OG_OXY"/>
</dbReference>
<dbReference type="PANTHER" id="PTHR12907:SF26">
    <property type="entry name" value="HIF PROLYL HYDROXYLASE, ISOFORM C"/>
    <property type="match status" value="1"/>
</dbReference>
<evidence type="ECO:0000256" key="5">
    <source>
        <dbReference type="ARBA" id="ARBA00023002"/>
    </source>
</evidence>
<evidence type="ECO:0000259" key="9">
    <source>
        <dbReference type="PROSITE" id="PS51471"/>
    </source>
</evidence>
<keyword evidence="6" id="KW-0408">Iron</keyword>
<protein>
    <recommendedName>
        <fullName evidence="7">hypoxia-inducible factor-proline dioxygenase</fullName>
        <ecNumber evidence="7">1.14.11.29</ecNumber>
    </recommendedName>
</protein>
<sequence>MATGGVDSSAGTSDKIVDKGCYPINNWLNTALSASYNEKVLDKIVGVVVHDLNHYGLCAIDKFLELLCESSALPVQISAEVQSLHQMGRLEAGQVIRGNGDVQQQEDIRGDLIMWLTGEEQGLKGLNKLIRLVDYVITTAMQHPNAGQLLDYHINHRTKAMAACYPGSRSHYIKHVDNPHGDGRVITAIYYLNQHWAKRDGGELVIYSTRPSSRNAIIEPRFDRLVFFWSDGRNPHEVKPALSTRYAVTLWYLDEDERNRYITKMKQLAFNRNVQKKAAQQQQEQQQQQNLLQYQQQQQDQCYQQYQMDQQHQTKQSQMLQQLSLQGNQFQEQQSPLMTRTMHSNSYNNNNNEHLQMQQQEDANSVDEGYVDNYLPPLQSDTQIGQSLQQHDELYHPTQEQILTESNEHNFASSKIQDFLKNQNFVAGSFYSRNQVEENCSDNSLESHLSELMSSSNIGLQSAFSSSSYIEEEFARVALLEDQQHSTTSSCSMFAFPDHDNNRFSAQNHASASLVDVGSAVAGADLKQNIFGFDNFAGGGLITMKNDGGGGGGLSLIDNVAMPNVGQKRRILKAKKSSKDKA</sequence>
<evidence type="ECO:0000256" key="8">
    <source>
        <dbReference type="ARBA" id="ARBA00049134"/>
    </source>
</evidence>
<dbReference type="GO" id="GO:0071456">
    <property type="term" value="P:cellular response to hypoxia"/>
    <property type="evidence" value="ECO:0007669"/>
    <property type="project" value="TreeGrafter"/>
</dbReference>
<dbReference type="Gene3D" id="2.60.120.620">
    <property type="entry name" value="q2cbj1_9rhob like domain"/>
    <property type="match status" value="1"/>
</dbReference>
<keyword evidence="2" id="KW-0479">Metal-binding</keyword>
<dbReference type="InterPro" id="IPR006620">
    <property type="entry name" value="Pro_4_hyd_alph"/>
</dbReference>
<dbReference type="PROSITE" id="PS51471">
    <property type="entry name" value="FE2OG_OXY"/>
    <property type="match status" value="1"/>
</dbReference>
<keyword evidence="5" id="KW-0560">Oxidoreductase</keyword>
<evidence type="ECO:0000256" key="2">
    <source>
        <dbReference type="ARBA" id="ARBA00022723"/>
    </source>
</evidence>
<evidence type="ECO:0000256" key="3">
    <source>
        <dbReference type="ARBA" id="ARBA00022896"/>
    </source>
</evidence>
<dbReference type="Pfam" id="PF13640">
    <property type="entry name" value="2OG-FeII_Oxy_3"/>
    <property type="match status" value="1"/>
</dbReference>
<dbReference type="SMART" id="SM00702">
    <property type="entry name" value="P4Hc"/>
    <property type="match status" value="1"/>
</dbReference>
<evidence type="ECO:0000256" key="7">
    <source>
        <dbReference type="ARBA" id="ARBA00039004"/>
    </source>
</evidence>
<reference evidence="10" key="1">
    <citation type="submission" date="2017-11" db="EMBL/GenBank/DDBJ databases">
        <title>The sensing device of the deep-sea amphipod.</title>
        <authorList>
            <person name="Kobayashi H."/>
            <person name="Nagahama T."/>
            <person name="Arai W."/>
            <person name="Sasagawa Y."/>
            <person name="Umeda M."/>
            <person name="Hayashi T."/>
            <person name="Nikaido I."/>
            <person name="Watanabe H."/>
            <person name="Oguri K."/>
            <person name="Kitazato H."/>
            <person name="Fujioka K."/>
            <person name="Kido Y."/>
            <person name="Takami H."/>
        </authorList>
    </citation>
    <scope>NUCLEOTIDE SEQUENCE</scope>
    <source>
        <tissue evidence="10">Whole body</tissue>
    </source>
</reference>
<name>A0A6A7FRT7_9CRUS</name>
<organism evidence="10">
    <name type="scientific">Hirondellea gigas</name>
    <dbReference type="NCBI Taxonomy" id="1518452"/>
    <lineage>
        <taxon>Eukaryota</taxon>
        <taxon>Metazoa</taxon>
        <taxon>Ecdysozoa</taxon>
        <taxon>Arthropoda</taxon>
        <taxon>Crustacea</taxon>
        <taxon>Multicrustacea</taxon>
        <taxon>Malacostraca</taxon>
        <taxon>Eumalacostraca</taxon>
        <taxon>Peracarida</taxon>
        <taxon>Amphipoda</taxon>
        <taxon>Amphilochidea</taxon>
        <taxon>Lysianassida</taxon>
        <taxon>Lysianassidira</taxon>
        <taxon>Lysianassoidea</taxon>
        <taxon>Lysianassidae</taxon>
        <taxon>Hirondellea</taxon>
    </lineage>
</organism>
<dbReference type="EC" id="1.14.11.29" evidence="7"/>
<evidence type="ECO:0000256" key="6">
    <source>
        <dbReference type="ARBA" id="ARBA00023004"/>
    </source>
</evidence>
<dbReference type="AlphaFoldDB" id="A0A6A7FRT7"/>
<comment type="catalytic activity">
    <reaction evidence="8">
        <text>L-prolyl-[hypoxia-inducible factor alpha subunit] + 2-oxoglutarate + O2 = trans-4-hydroxy-L-prolyl-[hypoxia-inducible factor alpha subunit] + succinate + CO2</text>
        <dbReference type="Rhea" id="RHEA:48400"/>
        <dbReference type="Rhea" id="RHEA-COMP:12093"/>
        <dbReference type="Rhea" id="RHEA-COMP:12094"/>
        <dbReference type="ChEBI" id="CHEBI:15379"/>
        <dbReference type="ChEBI" id="CHEBI:16526"/>
        <dbReference type="ChEBI" id="CHEBI:16810"/>
        <dbReference type="ChEBI" id="CHEBI:30031"/>
        <dbReference type="ChEBI" id="CHEBI:50342"/>
        <dbReference type="ChEBI" id="CHEBI:61965"/>
        <dbReference type="EC" id="1.14.11.29"/>
    </reaction>
</comment>
<feature type="domain" description="Fe2OG dioxygenase" evidence="9">
    <location>
        <begin position="156"/>
        <end position="254"/>
    </location>
</feature>
<evidence type="ECO:0000313" key="10">
    <source>
        <dbReference type="EMBL" id="LAC20782.1"/>
    </source>
</evidence>
<dbReference type="GO" id="GO:0160082">
    <property type="term" value="F:hypoxia-inducible factor-proline dioxygenase activity"/>
    <property type="evidence" value="ECO:0007669"/>
    <property type="project" value="UniProtKB-EC"/>
</dbReference>
<dbReference type="InterPro" id="IPR051559">
    <property type="entry name" value="HIF_prolyl_hydroxylases"/>
</dbReference>
<keyword evidence="4" id="KW-0223">Dioxygenase</keyword>
<dbReference type="GO" id="GO:0008198">
    <property type="term" value="F:ferrous iron binding"/>
    <property type="evidence" value="ECO:0007669"/>
    <property type="project" value="TreeGrafter"/>
</dbReference>